<keyword evidence="2" id="KW-1185">Reference proteome</keyword>
<evidence type="ECO:0000313" key="2">
    <source>
        <dbReference type="Proteomes" id="UP000237846"/>
    </source>
</evidence>
<comment type="caution">
    <text evidence="1">The sequence shown here is derived from an EMBL/GenBank/DDBJ whole genome shotgun (WGS) entry which is preliminary data.</text>
</comment>
<name>A0A2T0PP34_9ACTN</name>
<organism evidence="1 2">
    <name type="scientific">Allonocardiopsis opalescens</name>
    <dbReference type="NCBI Taxonomy" id="1144618"/>
    <lineage>
        <taxon>Bacteria</taxon>
        <taxon>Bacillati</taxon>
        <taxon>Actinomycetota</taxon>
        <taxon>Actinomycetes</taxon>
        <taxon>Streptosporangiales</taxon>
        <taxon>Allonocardiopsis</taxon>
    </lineage>
</organism>
<dbReference type="RefSeq" id="WP_106253825.1">
    <property type="nucleotide sequence ID" value="NZ_PVZC01000018.1"/>
</dbReference>
<gene>
    <name evidence="1" type="ORF">CLV72_1183</name>
</gene>
<dbReference type="OrthoDB" id="8857610at2"/>
<reference evidence="1 2" key="1">
    <citation type="submission" date="2018-03" db="EMBL/GenBank/DDBJ databases">
        <title>Genomic Encyclopedia of Archaeal and Bacterial Type Strains, Phase II (KMG-II): from individual species to whole genera.</title>
        <authorList>
            <person name="Goeker M."/>
        </authorList>
    </citation>
    <scope>NUCLEOTIDE SEQUENCE [LARGE SCALE GENOMIC DNA]</scope>
    <source>
        <strain evidence="1 2">DSM 45601</strain>
    </source>
</reference>
<dbReference type="EMBL" id="PVZC01000018">
    <property type="protein sequence ID" value="PRX90665.1"/>
    <property type="molecule type" value="Genomic_DNA"/>
</dbReference>
<protein>
    <submittedName>
        <fullName evidence="1">Uncharacterized protein</fullName>
    </submittedName>
</protein>
<dbReference type="Proteomes" id="UP000237846">
    <property type="component" value="Unassembled WGS sequence"/>
</dbReference>
<proteinExistence type="predicted"/>
<evidence type="ECO:0000313" key="1">
    <source>
        <dbReference type="EMBL" id="PRX90665.1"/>
    </source>
</evidence>
<sequence length="71" mass="7923">MSAEYVRSYYKVPAARGMRVCVDGRPGVIAGFSGAHLKVRFDGDRVSKCCHPTWRVEYLTGDALTRPRFAS</sequence>
<accession>A0A2T0PP34</accession>
<dbReference type="AlphaFoldDB" id="A0A2T0PP34"/>